<keyword evidence="1" id="KW-1133">Transmembrane helix</keyword>
<protein>
    <submittedName>
        <fullName evidence="2">Uncharacterized protein</fullName>
    </submittedName>
</protein>
<keyword evidence="1" id="KW-0812">Transmembrane</keyword>
<accession>A0A932VSC4</accession>
<keyword evidence="1" id="KW-0472">Membrane</keyword>
<feature type="non-terminal residue" evidence="2">
    <location>
        <position position="154"/>
    </location>
</feature>
<dbReference type="EMBL" id="JACQCR010000039">
    <property type="protein sequence ID" value="MBI3631031.1"/>
    <property type="molecule type" value="Genomic_DNA"/>
</dbReference>
<comment type="caution">
    <text evidence="2">The sequence shown here is derived from an EMBL/GenBank/DDBJ whole genome shotgun (WGS) entry which is preliminary data.</text>
</comment>
<evidence type="ECO:0000313" key="3">
    <source>
        <dbReference type="Proteomes" id="UP000753196"/>
    </source>
</evidence>
<organism evidence="2 3">
    <name type="scientific">Candidatus Sungiibacteriota bacterium</name>
    <dbReference type="NCBI Taxonomy" id="2750080"/>
    <lineage>
        <taxon>Bacteria</taxon>
        <taxon>Candidatus Sungiibacteriota</taxon>
    </lineage>
</organism>
<feature type="transmembrane region" description="Helical" evidence="1">
    <location>
        <begin position="37"/>
        <end position="55"/>
    </location>
</feature>
<reference evidence="2" key="1">
    <citation type="submission" date="2020-07" db="EMBL/GenBank/DDBJ databases">
        <title>Huge and variable diversity of episymbiotic CPR bacteria and DPANN archaea in groundwater ecosystems.</title>
        <authorList>
            <person name="He C.Y."/>
            <person name="Keren R."/>
            <person name="Whittaker M."/>
            <person name="Farag I.F."/>
            <person name="Doudna J."/>
            <person name="Cate J.H.D."/>
            <person name="Banfield J.F."/>
        </authorList>
    </citation>
    <scope>NUCLEOTIDE SEQUENCE</scope>
    <source>
        <strain evidence="2">NC_groundwater_973_Pr1_S-0.2um_54_13</strain>
    </source>
</reference>
<proteinExistence type="predicted"/>
<gene>
    <name evidence="2" type="ORF">HY221_01725</name>
</gene>
<evidence type="ECO:0000256" key="1">
    <source>
        <dbReference type="SAM" id="Phobius"/>
    </source>
</evidence>
<sequence length="154" mass="17224">MLVTMIINNPMIYPRYKVAGLAFFLIDYMLRGKKPQLLAVIFAAGILMAPVFNVFRNGVYSHEANTGGITVVSHKNPFADTFLSYDYDAFITSSYTFLKVSQDGITYGTNLLGAALSFVPRAIWPDKPRPTPFILYDLMTKHRFVGTDNLSSPL</sequence>
<dbReference type="Proteomes" id="UP000753196">
    <property type="component" value="Unassembled WGS sequence"/>
</dbReference>
<evidence type="ECO:0000313" key="2">
    <source>
        <dbReference type="EMBL" id="MBI3631031.1"/>
    </source>
</evidence>
<dbReference type="AlphaFoldDB" id="A0A932VSC4"/>
<name>A0A932VSC4_9BACT</name>
<feature type="transmembrane region" description="Helical" evidence="1">
    <location>
        <begin position="12"/>
        <end position="30"/>
    </location>
</feature>